<accession>A0A7H8NG52</accession>
<gene>
    <name evidence="3" type="ORF">HUT08_31775</name>
</gene>
<dbReference type="PRINTS" id="PR00081">
    <property type="entry name" value="GDHRDH"/>
</dbReference>
<name>A0A7H8NG52_9ACTN</name>
<dbReference type="PRINTS" id="PR00080">
    <property type="entry name" value="SDRFAMILY"/>
</dbReference>
<dbReference type="SUPFAM" id="SSF51735">
    <property type="entry name" value="NAD(P)-binding Rossmann-fold domains"/>
    <property type="match status" value="1"/>
</dbReference>
<dbReference type="GO" id="GO:0016614">
    <property type="term" value="F:oxidoreductase activity, acting on CH-OH group of donors"/>
    <property type="evidence" value="ECO:0007669"/>
    <property type="project" value="UniProtKB-ARBA"/>
</dbReference>
<dbReference type="PANTHER" id="PTHR48107:SF7">
    <property type="entry name" value="RE15974P"/>
    <property type="match status" value="1"/>
</dbReference>
<keyword evidence="4" id="KW-1185">Reference proteome</keyword>
<dbReference type="NCBIfam" id="NF009385">
    <property type="entry name" value="PRK12744.1"/>
    <property type="match status" value="1"/>
</dbReference>
<sequence length="254" mass="27364">MVNNPDTTLNGKVAFVGGASRNLGGLISTTLGASGARVAVHYNSPSSRASAEEVAERINAGAGEAFTLQADLTRVSEVERAFDEVLGRFGALDISVNTAGMVLKKPLTEITEEEYDRMFAVNSKAAFFVMREAARRIADGGKIITILTSLLAAYTGLYSSYAGSKAPVEHFARALSKELFGRNISVNNLAPGPMDTPFFYPAEDEDAIAFHRSSAMNGELTKIEDIVPWVRLLLTDGWWANGQTLFLNGGYTTR</sequence>
<dbReference type="Proteomes" id="UP000509303">
    <property type="component" value="Chromosome"/>
</dbReference>
<dbReference type="InterPro" id="IPR036291">
    <property type="entry name" value="NAD(P)-bd_dom_sf"/>
</dbReference>
<dbReference type="AlphaFoldDB" id="A0A7H8NG52"/>
<evidence type="ECO:0000256" key="1">
    <source>
        <dbReference type="ARBA" id="ARBA00006484"/>
    </source>
</evidence>
<dbReference type="Pfam" id="PF13561">
    <property type="entry name" value="adh_short_C2"/>
    <property type="match status" value="1"/>
</dbReference>
<evidence type="ECO:0000313" key="3">
    <source>
        <dbReference type="EMBL" id="QKW53366.1"/>
    </source>
</evidence>
<proteinExistence type="inferred from homology"/>
<dbReference type="Gene3D" id="3.40.50.720">
    <property type="entry name" value="NAD(P)-binding Rossmann-like Domain"/>
    <property type="match status" value="1"/>
</dbReference>
<comment type="similarity">
    <text evidence="1">Belongs to the short-chain dehydrogenases/reductases (SDR) family.</text>
</comment>
<evidence type="ECO:0000256" key="2">
    <source>
        <dbReference type="ARBA" id="ARBA00023002"/>
    </source>
</evidence>
<reference evidence="3 4" key="1">
    <citation type="submission" date="2020-06" db="EMBL/GenBank/DDBJ databases">
        <title>Genome mining for natural products.</title>
        <authorList>
            <person name="Zhang B."/>
            <person name="Shi J."/>
            <person name="Ge H."/>
        </authorList>
    </citation>
    <scope>NUCLEOTIDE SEQUENCE [LARGE SCALE GENOMIC DNA]</scope>
    <source>
        <strain evidence="3 4">NA00687</strain>
    </source>
</reference>
<dbReference type="RefSeq" id="WP_176165072.1">
    <property type="nucleotide sequence ID" value="NZ_CP054929.1"/>
</dbReference>
<keyword evidence="2" id="KW-0560">Oxidoreductase</keyword>
<protein>
    <submittedName>
        <fullName evidence="3">SDR family oxidoreductase</fullName>
    </submittedName>
</protein>
<dbReference type="PANTHER" id="PTHR48107">
    <property type="entry name" value="NADPH-DEPENDENT ALDEHYDE REDUCTASE-LIKE PROTEIN, CHLOROPLASTIC-RELATED"/>
    <property type="match status" value="1"/>
</dbReference>
<dbReference type="InterPro" id="IPR002347">
    <property type="entry name" value="SDR_fam"/>
</dbReference>
<dbReference type="EMBL" id="CP054929">
    <property type="protein sequence ID" value="QKW53366.1"/>
    <property type="molecule type" value="Genomic_DNA"/>
</dbReference>
<evidence type="ECO:0000313" key="4">
    <source>
        <dbReference type="Proteomes" id="UP000509303"/>
    </source>
</evidence>
<organism evidence="3 4">
    <name type="scientific">Streptomyces buecherae</name>
    <dbReference type="NCBI Taxonomy" id="2763006"/>
    <lineage>
        <taxon>Bacteria</taxon>
        <taxon>Bacillati</taxon>
        <taxon>Actinomycetota</taxon>
        <taxon>Actinomycetes</taxon>
        <taxon>Kitasatosporales</taxon>
        <taxon>Streptomycetaceae</taxon>
        <taxon>Streptomyces</taxon>
    </lineage>
</organism>